<evidence type="ECO:0000313" key="3">
    <source>
        <dbReference type="Proteomes" id="UP001066276"/>
    </source>
</evidence>
<dbReference type="EMBL" id="JANPWB010000012">
    <property type="protein sequence ID" value="KAJ1120385.1"/>
    <property type="molecule type" value="Genomic_DNA"/>
</dbReference>
<sequence length="114" mass="12285">MILCALTMPLRPGPRRQCSPQRGCARLPRLSQAQKPQRSLPGAPRTLSGLLVRVLQTWTAGSAVLSASPLLPSRCRPARMGRVRHHARSLQPLLGSADHAADPPAHPSDPRCPP</sequence>
<name>A0AAV7NZL3_PLEWA</name>
<proteinExistence type="predicted"/>
<accession>A0AAV7NZL3</accession>
<feature type="compositionally biased region" description="Pro residues" evidence="1">
    <location>
        <begin position="104"/>
        <end position="114"/>
    </location>
</feature>
<evidence type="ECO:0000313" key="2">
    <source>
        <dbReference type="EMBL" id="KAJ1120385.1"/>
    </source>
</evidence>
<gene>
    <name evidence="2" type="ORF">NDU88_008555</name>
</gene>
<protein>
    <submittedName>
        <fullName evidence="2">Uncharacterized protein</fullName>
    </submittedName>
</protein>
<dbReference type="Proteomes" id="UP001066276">
    <property type="component" value="Chromosome 8"/>
</dbReference>
<reference evidence="2" key="1">
    <citation type="journal article" date="2022" name="bioRxiv">
        <title>Sequencing and chromosome-scale assembly of the giantPleurodeles waltlgenome.</title>
        <authorList>
            <person name="Brown T."/>
            <person name="Elewa A."/>
            <person name="Iarovenko S."/>
            <person name="Subramanian E."/>
            <person name="Araus A.J."/>
            <person name="Petzold A."/>
            <person name="Susuki M."/>
            <person name="Suzuki K.-i.T."/>
            <person name="Hayashi T."/>
            <person name="Toyoda A."/>
            <person name="Oliveira C."/>
            <person name="Osipova E."/>
            <person name="Leigh N.D."/>
            <person name="Simon A."/>
            <person name="Yun M.H."/>
        </authorList>
    </citation>
    <scope>NUCLEOTIDE SEQUENCE</scope>
    <source>
        <strain evidence="2">20211129_DDA</strain>
        <tissue evidence="2">Liver</tissue>
    </source>
</reference>
<keyword evidence="3" id="KW-1185">Reference proteome</keyword>
<dbReference type="AlphaFoldDB" id="A0AAV7NZL3"/>
<organism evidence="2 3">
    <name type="scientific">Pleurodeles waltl</name>
    <name type="common">Iberian ribbed newt</name>
    <dbReference type="NCBI Taxonomy" id="8319"/>
    <lineage>
        <taxon>Eukaryota</taxon>
        <taxon>Metazoa</taxon>
        <taxon>Chordata</taxon>
        <taxon>Craniata</taxon>
        <taxon>Vertebrata</taxon>
        <taxon>Euteleostomi</taxon>
        <taxon>Amphibia</taxon>
        <taxon>Batrachia</taxon>
        <taxon>Caudata</taxon>
        <taxon>Salamandroidea</taxon>
        <taxon>Salamandridae</taxon>
        <taxon>Pleurodelinae</taxon>
        <taxon>Pleurodeles</taxon>
    </lineage>
</organism>
<evidence type="ECO:0000256" key="1">
    <source>
        <dbReference type="SAM" id="MobiDB-lite"/>
    </source>
</evidence>
<comment type="caution">
    <text evidence="2">The sequence shown here is derived from an EMBL/GenBank/DDBJ whole genome shotgun (WGS) entry which is preliminary data.</text>
</comment>
<feature type="region of interest" description="Disordered" evidence="1">
    <location>
        <begin position="81"/>
        <end position="114"/>
    </location>
</feature>